<feature type="transmembrane region" description="Helical" evidence="9">
    <location>
        <begin position="605"/>
        <end position="625"/>
    </location>
</feature>
<dbReference type="HAMAP" id="MF_01129">
    <property type="entry name" value="PPase_energized_pump"/>
    <property type="match status" value="1"/>
</dbReference>
<dbReference type="EC" id="7.1.3.1" evidence="9"/>
<evidence type="ECO:0000256" key="5">
    <source>
        <dbReference type="ARBA" id="ARBA00022967"/>
    </source>
</evidence>
<keyword evidence="3 9" id="KW-0812">Transmembrane</keyword>
<organism evidence="10 11">
    <name type="scientific">Pedosphaera parvula (strain Ellin514)</name>
    <dbReference type="NCBI Taxonomy" id="320771"/>
    <lineage>
        <taxon>Bacteria</taxon>
        <taxon>Pseudomonadati</taxon>
        <taxon>Verrucomicrobiota</taxon>
        <taxon>Pedosphaerae</taxon>
        <taxon>Pedosphaerales</taxon>
        <taxon>Pedosphaeraceae</taxon>
        <taxon>Pedosphaera</taxon>
    </lineage>
</organism>
<evidence type="ECO:0000256" key="7">
    <source>
        <dbReference type="ARBA" id="ARBA00023065"/>
    </source>
</evidence>
<keyword evidence="2 9" id="KW-0813">Transport</keyword>
<dbReference type="GO" id="GO:0012505">
    <property type="term" value="C:endomembrane system"/>
    <property type="evidence" value="ECO:0007669"/>
    <property type="project" value="UniProtKB-SubCell"/>
</dbReference>
<feature type="transmembrane region" description="Helical" evidence="9">
    <location>
        <begin position="346"/>
        <end position="367"/>
    </location>
</feature>
<comment type="caution">
    <text evidence="9">Lacks conserved residue(s) required for the propagation of feature annotation.</text>
</comment>
<keyword evidence="5 9" id="KW-1278">Translocase</keyword>
<feature type="transmembrane region" description="Helical" evidence="9">
    <location>
        <begin position="423"/>
        <end position="443"/>
    </location>
</feature>
<evidence type="ECO:0000256" key="6">
    <source>
        <dbReference type="ARBA" id="ARBA00022989"/>
    </source>
</evidence>
<dbReference type="GO" id="GO:0004427">
    <property type="term" value="F:inorganic diphosphate phosphatase activity"/>
    <property type="evidence" value="ECO:0007669"/>
    <property type="project" value="UniProtKB-UniRule"/>
</dbReference>
<dbReference type="PANTHER" id="PTHR31998">
    <property type="entry name" value="K(+)-INSENSITIVE PYROPHOSPHATE-ENERGIZED PROTON PUMP"/>
    <property type="match status" value="1"/>
</dbReference>
<feature type="transmembrane region" description="Helical" evidence="9">
    <location>
        <begin position="730"/>
        <end position="750"/>
    </location>
</feature>
<dbReference type="GO" id="GO:0009678">
    <property type="term" value="F:diphosphate hydrolysis-driven proton transmembrane transporter activity"/>
    <property type="evidence" value="ECO:0007669"/>
    <property type="project" value="UniProtKB-UniRule"/>
</dbReference>
<protein>
    <recommendedName>
        <fullName evidence="9">K(+)-insensitive pyrophosphate-energized proton pump</fullName>
        <ecNumber evidence="9">7.1.3.1</ecNumber>
    </recommendedName>
    <alternativeName>
        <fullName evidence="9">Membrane-bound proton-translocating pyrophosphatase</fullName>
    </alternativeName>
    <alternativeName>
        <fullName evidence="9">Pyrophosphate-energized inorganic pyrophosphatase</fullName>
        <shortName evidence="9">H(+)-PPase</shortName>
    </alternativeName>
</protein>
<keyword evidence="10" id="KW-0378">Hydrolase</keyword>
<feature type="transmembrane region" description="Helical" evidence="9">
    <location>
        <begin position="515"/>
        <end position="535"/>
    </location>
</feature>
<feature type="transmembrane region" description="Helical" evidence="9">
    <location>
        <begin position="130"/>
        <end position="147"/>
    </location>
</feature>
<feature type="transmembrane region" description="Helical" evidence="9">
    <location>
        <begin position="222"/>
        <end position="241"/>
    </location>
</feature>
<proteinExistence type="inferred from homology"/>
<feature type="transmembrane region" description="Helical" evidence="9">
    <location>
        <begin position="76"/>
        <end position="98"/>
    </location>
</feature>
<dbReference type="GO" id="GO:0000287">
    <property type="term" value="F:magnesium ion binding"/>
    <property type="evidence" value="ECO:0007669"/>
    <property type="project" value="UniProtKB-UniRule"/>
</dbReference>
<gene>
    <name evidence="9" type="primary">hppA</name>
    <name evidence="10" type="ORF">Cflav_PD5294</name>
</gene>
<dbReference type="Pfam" id="PF03030">
    <property type="entry name" value="H_PPase"/>
    <property type="match status" value="1"/>
</dbReference>
<dbReference type="PIRSF" id="PIRSF001265">
    <property type="entry name" value="H+-PPase"/>
    <property type="match status" value="1"/>
</dbReference>
<evidence type="ECO:0000256" key="8">
    <source>
        <dbReference type="ARBA" id="ARBA00023136"/>
    </source>
</evidence>
<accession>B9XCJ1</accession>
<keyword evidence="4 9" id="KW-0460">Magnesium</keyword>
<keyword evidence="7 9" id="KW-0406">Ion transport</keyword>
<evidence type="ECO:0000256" key="3">
    <source>
        <dbReference type="ARBA" id="ARBA00022692"/>
    </source>
</evidence>
<feature type="transmembrane region" description="Helical" evidence="9">
    <location>
        <begin position="706"/>
        <end position="724"/>
    </location>
</feature>
<evidence type="ECO:0000256" key="4">
    <source>
        <dbReference type="ARBA" id="ARBA00022842"/>
    </source>
</evidence>
<feature type="transmembrane region" description="Helical" evidence="9">
    <location>
        <begin position="797"/>
        <end position="816"/>
    </location>
</feature>
<comment type="cofactor">
    <cofactor evidence="9">
        <name>Mg(2+)</name>
        <dbReference type="ChEBI" id="CHEBI:18420"/>
    </cofactor>
</comment>
<keyword evidence="8 9" id="KW-0472">Membrane</keyword>
<comment type="catalytic activity">
    <reaction evidence="9">
        <text>diphosphate + H2O + H(+)(in) = 2 phosphate + 2 H(+)(out)</text>
        <dbReference type="Rhea" id="RHEA:13973"/>
        <dbReference type="ChEBI" id="CHEBI:15377"/>
        <dbReference type="ChEBI" id="CHEBI:15378"/>
        <dbReference type="ChEBI" id="CHEBI:33019"/>
        <dbReference type="ChEBI" id="CHEBI:43474"/>
        <dbReference type="EC" id="7.1.3.1"/>
    </reaction>
</comment>
<comment type="subunit">
    <text evidence="9">Homodimer.</text>
</comment>
<feature type="site" description="Determinant of potassium independence" evidence="9">
    <location>
        <position position="599"/>
    </location>
</feature>
<feature type="transmembrane region" description="Helical" evidence="9">
    <location>
        <begin position="387"/>
        <end position="411"/>
    </location>
</feature>
<dbReference type="NCBIfam" id="NF001950">
    <property type="entry name" value="PRK00733.1-1"/>
    <property type="match status" value="1"/>
</dbReference>
<comment type="subcellular location">
    <subcellularLocation>
        <location evidence="9">Cell membrane</location>
        <topology evidence="9">Multi-pass membrane protein</topology>
    </subcellularLocation>
    <subcellularLocation>
        <location evidence="1">Endomembrane system</location>
        <topology evidence="1">Multi-pass membrane protein</topology>
    </subcellularLocation>
</comment>
<dbReference type="STRING" id="320771.Cflav_PD5294"/>
<feature type="transmembrane region" description="Helical" evidence="9">
    <location>
        <begin position="822"/>
        <end position="840"/>
    </location>
</feature>
<evidence type="ECO:0000313" key="11">
    <source>
        <dbReference type="Proteomes" id="UP000003688"/>
    </source>
</evidence>
<comment type="function">
    <text evidence="9">Proton pump that utilizes the energy of pyrophosphate hydrolysis as the driving force for proton movement across the membrane. Generates a proton motive force.</text>
</comment>
<keyword evidence="9" id="KW-1003">Cell membrane</keyword>
<comment type="similarity">
    <text evidence="9">Belongs to the H(+)-translocating pyrophosphatase (TC 3.A.10) family. K(+)-insensitive subfamily.</text>
</comment>
<keyword evidence="11" id="KW-1185">Reference proteome</keyword>
<dbReference type="Proteomes" id="UP000003688">
    <property type="component" value="Unassembled WGS sequence"/>
</dbReference>
<feature type="transmembrane region" description="Helical" evidence="9">
    <location>
        <begin position="320"/>
        <end position="339"/>
    </location>
</feature>
<keyword evidence="6 9" id="KW-1133">Transmembrane helix</keyword>
<evidence type="ECO:0000256" key="9">
    <source>
        <dbReference type="HAMAP-Rule" id="MF_01129"/>
    </source>
</evidence>
<name>B9XCJ1_PEDPL</name>
<dbReference type="EMBL" id="ABOX02000004">
    <property type="protein sequence ID" value="EEF62659.1"/>
    <property type="molecule type" value="Genomic_DNA"/>
</dbReference>
<evidence type="ECO:0000256" key="1">
    <source>
        <dbReference type="ARBA" id="ARBA00004127"/>
    </source>
</evidence>
<evidence type="ECO:0000256" key="2">
    <source>
        <dbReference type="ARBA" id="ARBA00022448"/>
    </source>
</evidence>
<reference evidence="10 11" key="1">
    <citation type="journal article" date="2011" name="J. Bacteriol.">
        <title>Genome sequence of 'Pedosphaera parvula' Ellin514, an aerobic Verrucomicrobial isolate from pasture soil.</title>
        <authorList>
            <person name="Kant R."/>
            <person name="van Passel M.W."/>
            <person name="Sangwan P."/>
            <person name="Palva A."/>
            <person name="Lucas S."/>
            <person name="Copeland A."/>
            <person name="Lapidus A."/>
            <person name="Glavina Del Rio T."/>
            <person name="Dalin E."/>
            <person name="Tice H."/>
            <person name="Bruce D."/>
            <person name="Goodwin L."/>
            <person name="Pitluck S."/>
            <person name="Chertkov O."/>
            <person name="Larimer F.W."/>
            <person name="Land M.L."/>
            <person name="Hauser L."/>
            <person name="Brettin T.S."/>
            <person name="Detter J.C."/>
            <person name="Han S."/>
            <person name="de Vos W.M."/>
            <person name="Janssen P.H."/>
            <person name="Smidt H."/>
        </authorList>
    </citation>
    <scope>NUCLEOTIDE SEQUENCE [LARGE SCALE GENOMIC DNA]</scope>
    <source>
        <strain evidence="10 11">Ellin514</strain>
    </source>
</reference>
<dbReference type="InterPro" id="IPR004131">
    <property type="entry name" value="PPase-energised_H-pump"/>
</dbReference>
<evidence type="ECO:0000313" key="10">
    <source>
        <dbReference type="EMBL" id="EEF62659.1"/>
    </source>
</evidence>
<dbReference type="GO" id="GO:0005886">
    <property type="term" value="C:plasma membrane"/>
    <property type="evidence" value="ECO:0007669"/>
    <property type="project" value="UniProtKB-SubCell"/>
</dbReference>
<dbReference type="AlphaFoldDB" id="B9XCJ1"/>
<sequence>MKSTYDVKTVKIGGQTEEYNGHSGSTLMLNKKLWFQVVLLLTLLGNATGAHASEADIHVPDLTQVSFAGLGGVSGSTLMYLGILVCAIGAIFGLVQYVQTKALPVHESMGNVSNTIWETCKTYLFTQGRFLAILWVLIAVCMVYYFIGLPWNDPNNHLSHGELIRNGIVILLASILGVLGSYGVAWFGIRINTVSNSRTAFSALKGNPLATLGIPLRSGMSVGLLLVAVELFFMICILMFLPRELVGPCFIGFAVGESLGASVLRICGGIFTKIADIGSDLMKIVFKLPEDDPKNPGVIADCTGDNAGDSVGPTADGFETYGVTGVALIAFLALALAANPKICATLIIWLFAMRALMIVTSLVSYFVNEGISKAMFAGKKDFDFEAPLTHLVWLTSAVSIGVTFLASKLLLGDFTDAAGAAQPALWWVLSVIISCGTVAGALIPEFTKVFVSTNSRHVREVTNCSKHGGASLNILSGFVAGNFSAFWMGLVIMVLMATSYYFSQNSALLSLMPQKFLFAAPIFAFGLVAFGFLGMGPVTIAVDSYGPVTDNAQSVYELSQIEARKGIKEDIQVNFGFDPDFENAKYLLEKGDGAGNTFKATAKPVLIGTAVVGATTMVFGIIILLENLFGGAVAKLSIVEPKVILGLIMGGSVVYWFTGASTQAVVTGAYRAVVYIKDNMKLDAATASDKDSKEVVRICTEYAQKGMWNIFIVVFCFALALPFFNAYFFIGYLIGIAFFGLFQAIFMANAGGAWDNAKKIVEVDLRQKGTELHAATVVGDTVGDPFKDTSSVALNPVIKFTTLFGLLAVEIAVTMTNNNVKLGIGCFFFLVALIFVYRSFYSMRIPDENTGSEDHLILPHPPHR</sequence>
<feature type="transmembrane region" description="Helical" evidence="9">
    <location>
        <begin position="485"/>
        <end position="503"/>
    </location>
</feature>
<keyword evidence="9" id="KW-0375">Hydrogen ion transport</keyword>
<feature type="transmembrane region" description="Helical" evidence="9">
    <location>
        <begin position="167"/>
        <end position="189"/>
    </location>
</feature>
<comment type="caution">
    <text evidence="10">The sequence shown here is derived from an EMBL/GenBank/DDBJ whole genome shotgun (WGS) entry which is preliminary data.</text>
</comment>